<dbReference type="Pfam" id="PF05766">
    <property type="entry name" value="NinG"/>
    <property type="match status" value="1"/>
</dbReference>
<organism evidence="2 3">
    <name type="scientific">Enterobacter cloacae subsp. cloacae (strain ATCC 13047 / DSM 30054 / NBRC 13535 / NCTC 10005 / WDCM 00083 / NCDC 279-56)</name>
    <dbReference type="NCBI Taxonomy" id="716541"/>
    <lineage>
        <taxon>Bacteria</taxon>
        <taxon>Pseudomonadati</taxon>
        <taxon>Pseudomonadota</taxon>
        <taxon>Gammaproteobacteria</taxon>
        <taxon>Enterobacterales</taxon>
        <taxon>Enterobacteriaceae</taxon>
        <taxon>Enterobacter</taxon>
        <taxon>Enterobacter cloacae complex</taxon>
    </lineage>
</organism>
<reference evidence="2 3" key="1">
    <citation type="journal article" date="2010" name="J. Bacteriol.">
        <title>Complete genome sequence of Enterobacter cloacae subsp. cloacae type strain ATCC 13047.</title>
        <authorList>
            <person name="Ren Y."/>
            <person name="Ren Y."/>
            <person name="Zhou Z."/>
            <person name="Guo X."/>
            <person name="Li Y."/>
            <person name="Feng L."/>
            <person name="Wang L."/>
        </authorList>
    </citation>
    <scope>NUCLEOTIDE SEQUENCE [LARGE SCALE GENOMIC DNA]</scope>
    <source>
        <strain evidence="3">ATCC 13047 / DSM 30054 / NBRC 13535 / NCTC 10005 / WDCM 00083 / NCDC 279-56</strain>
    </source>
</reference>
<dbReference type="STRING" id="716541.ECL_01316"/>
<proteinExistence type="predicted"/>
<gene>
    <name evidence="2" type="ordered locus">ECL_01316</name>
</gene>
<keyword evidence="1" id="KW-0175">Coiled coil</keyword>
<evidence type="ECO:0000256" key="1">
    <source>
        <dbReference type="SAM" id="Coils"/>
    </source>
</evidence>
<accession>A0A0H3CI89</accession>
<protein>
    <submittedName>
        <fullName evidence="2">Bacteriophage lambda NinG family protein</fullName>
    </submittedName>
</protein>
<evidence type="ECO:0000313" key="3">
    <source>
        <dbReference type="Proteomes" id="UP000002363"/>
    </source>
</evidence>
<feature type="coiled-coil region" evidence="1">
    <location>
        <begin position="36"/>
        <end position="77"/>
    </location>
</feature>
<sequence length="210" mass="24394">MRKPSRRKCKVCGEYFVPKIHDIRIRWCCPEHGAILAMEEREKEKVKAAAKRIKERKEKERADRRDLKARKVALKTKPQWRAEAQAAFNRYVRLRDAGKPCISCGRLPEQKFGGTMDCGHYRTRGAAAHLAFNLHNTAAQCVYCNRDRDGAQKAFEQGLIERIGAEKVEAINNDNSVRRFDIPYLQRIKSIFTRKARALEKRRARRQEAA</sequence>
<dbReference type="RefSeq" id="WP_013095968.1">
    <property type="nucleotide sequence ID" value="NC_014121.1"/>
</dbReference>
<dbReference type="HOGENOM" id="CLU_102977_0_0_6"/>
<dbReference type="eggNOG" id="COG1403">
    <property type="taxonomic scope" value="Bacteria"/>
</dbReference>
<dbReference type="EMBL" id="CP001918">
    <property type="protein sequence ID" value="ADF60877.1"/>
    <property type="molecule type" value="Genomic_DNA"/>
</dbReference>
<dbReference type="PATRIC" id="fig|716541.4.peg.1564"/>
<dbReference type="InterPro" id="IPR008713">
    <property type="entry name" value="Phage_lambda_NinG"/>
</dbReference>
<dbReference type="Proteomes" id="UP000002363">
    <property type="component" value="Chromosome"/>
</dbReference>
<evidence type="ECO:0000313" key="2">
    <source>
        <dbReference type="EMBL" id="ADF60877.1"/>
    </source>
</evidence>
<dbReference type="OrthoDB" id="5741553at2"/>
<dbReference type="EnsemblBacteria" id="ADF60877">
    <property type="protein sequence ID" value="ADF60877"/>
    <property type="gene ID" value="ECL_01316"/>
</dbReference>
<keyword evidence="3" id="KW-1185">Reference proteome</keyword>
<dbReference type="KEGG" id="enc:ECL_01316"/>
<dbReference type="AlphaFoldDB" id="A0A0H3CI89"/>
<name>A0A0H3CI89_ENTCC</name>